<organism evidence="1 2">
    <name type="scientific">Paraburkholderia madseniana</name>
    <dbReference type="NCBI Taxonomy" id="2599607"/>
    <lineage>
        <taxon>Bacteria</taxon>
        <taxon>Pseudomonadati</taxon>
        <taxon>Pseudomonadota</taxon>
        <taxon>Betaproteobacteria</taxon>
        <taxon>Burkholderiales</taxon>
        <taxon>Burkholderiaceae</taxon>
        <taxon>Paraburkholderia</taxon>
    </lineage>
</organism>
<evidence type="ECO:0000313" key="1">
    <source>
        <dbReference type="EMBL" id="KAE8757845.1"/>
    </source>
</evidence>
<dbReference type="EMBL" id="VOSW01000041">
    <property type="protein sequence ID" value="KAE8757845.1"/>
    <property type="molecule type" value="Genomic_DNA"/>
</dbReference>
<dbReference type="OrthoDB" id="9099347at2"/>
<dbReference type="RefSeq" id="WP_154562361.1">
    <property type="nucleotide sequence ID" value="NZ_VOSW01000041.1"/>
</dbReference>
<dbReference type="Proteomes" id="UP000463700">
    <property type="component" value="Unassembled WGS sequence"/>
</dbReference>
<dbReference type="AlphaFoldDB" id="A0A6N6WB09"/>
<protein>
    <submittedName>
        <fullName evidence="1">Uncharacterized protein</fullName>
    </submittedName>
</protein>
<accession>A0A6N6WB09</accession>
<reference evidence="1 2" key="1">
    <citation type="journal article" date="2020" name="Int. J. Syst. Evol. Microbiol.">
        <title>Paraburkholderia madseniana sp. nov., a phenolic acid-degrading bacterium isolated from acidic forest soil.</title>
        <authorList>
            <person name="Wilhelm R.C."/>
            <person name="Murphy S.J.L."/>
            <person name="Feriancek N.M."/>
            <person name="Karasz D.C."/>
            <person name="DeRito C.M."/>
            <person name="Newman J.D."/>
            <person name="Buckley D.H."/>
        </authorList>
    </citation>
    <scope>NUCLEOTIDE SEQUENCE [LARGE SCALE GENOMIC DNA]</scope>
    <source>
        <strain evidence="1 2">RP11</strain>
    </source>
</reference>
<sequence>MQTSQMVKQATPEQQARALQAVELGIRWIAGKTSFDEIKQQLGSPKRTWRFDFKKESGFAYYSDIATLKFTLAEDYPSDKEASALSFQLEFNDGVSTRIRKEDYETRLGLHRLVEGESIDGTRTESLRYFNPWVIDPTSSPDGVTFAYRLPMPVDSPYDVYVNVDYEAKFEHDGPEFASLQSPVDLRRIEVRRSYLTLQELEQRRLAKRQKYGMMNLCTGMLCPETGLWEGWSENGATDKSFIRAGARFDEVSLHTWEPGVREQWVNGKWIWLGP</sequence>
<comment type="caution">
    <text evidence="1">The sequence shown here is derived from an EMBL/GenBank/DDBJ whole genome shotgun (WGS) entry which is preliminary data.</text>
</comment>
<proteinExistence type="predicted"/>
<name>A0A6N6WB09_9BURK</name>
<evidence type="ECO:0000313" key="2">
    <source>
        <dbReference type="Proteomes" id="UP000463700"/>
    </source>
</evidence>
<gene>
    <name evidence="1" type="ORF">FSO04_21840</name>
</gene>